<accession>A0A4Q9QBY6</accession>
<gene>
    <name evidence="1" type="ORF">BD310DRAFT_132</name>
</gene>
<dbReference type="EMBL" id="ML145084">
    <property type="protein sequence ID" value="TBU65237.1"/>
    <property type="molecule type" value="Genomic_DNA"/>
</dbReference>
<protein>
    <submittedName>
        <fullName evidence="1">Uncharacterized protein</fullName>
    </submittedName>
</protein>
<evidence type="ECO:0000313" key="2">
    <source>
        <dbReference type="Proteomes" id="UP000292082"/>
    </source>
</evidence>
<sequence length="103" mass="11695">MTVGIFGMFAPPLFLVVPRARYAMASVCQLRIGARGVQWSKGRHKAIHEVEDVRVPILRRCVQFVLPRLLRCCLHMGAMMAGFRQMFCSPRVISRAYVSSKTK</sequence>
<evidence type="ECO:0000313" key="1">
    <source>
        <dbReference type="EMBL" id="TBU65237.1"/>
    </source>
</evidence>
<keyword evidence="2" id="KW-1185">Reference proteome</keyword>
<organism evidence="1 2">
    <name type="scientific">Dichomitus squalens</name>
    <dbReference type="NCBI Taxonomy" id="114155"/>
    <lineage>
        <taxon>Eukaryota</taxon>
        <taxon>Fungi</taxon>
        <taxon>Dikarya</taxon>
        <taxon>Basidiomycota</taxon>
        <taxon>Agaricomycotina</taxon>
        <taxon>Agaricomycetes</taxon>
        <taxon>Polyporales</taxon>
        <taxon>Polyporaceae</taxon>
        <taxon>Dichomitus</taxon>
    </lineage>
</organism>
<name>A0A4Q9QBY6_9APHY</name>
<dbReference type="Proteomes" id="UP000292082">
    <property type="component" value="Unassembled WGS sequence"/>
</dbReference>
<proteinExistence type="predicted"/>
<reference evidence="1 2" key="1">
    <citation type="submission" date="2019-01" db="EMBL/GenBank/DDBJ databases">
        <title>Draft genome sequences of three monokaryotic isolates of the white-rot basidiomycete fungus Dichomitus squalens.</title>
        <authorList>
            <consortium name="DOE Joint Genome Institute"/>
            <person name="Lopez S.C."/>
            <person name="Andreopoulos B."/>
            <person name="Pangilinan J."/>
            <person name="Lipzen A."/>
            <person name="Riley R."/>
            <person name="Ahrendt S."/>
            <person name="Ng V."/>
            <person name="Barry K."/>
            <person name="Daum C."/>
            <person name="Grigoriev I.V."/>
            <person name="Hilden K.S."/>
            <person name="Makela M.R."/>
            <person name="de Vries R.P."/>
        </authorList>
    </citation>
    <scope>NUCLEOTIDE SEQUENCE [LARGE SCALE GENOMIC DNA]</scope>
    <source>
        <strain evidence="1 2">CBS 464.89</strain>
    </source>
</reference>
<dbReference type="AlphaFoldDB" id="A0A4Q9QBY6"/>